<reference evidence="3" key="1">
    <citation type="journal article" date="2020" name="mSystems">
        <title>Genome- and Community-Level Interaction Insights into Carbon Utilization and Element Cycling Functions of Hydrothermarchaeota in Hydrothermal Sediment.</title>
        <authorList>
            <person name="Zhou Z."/>
            <person name="Liu Y."/>
            <person name="Xu W."/>
            <person name="Pan J."/>
            <person name="Luo Z.H."/>
            <person name="Li M."/>
        </authorList>
    </citation>
    <scope>NUCLEOTIDE SEQUENCE</scope>
    <source>
        <strain evidence="3">SpSt-997</strain>
    </source>
</reference>
<dbReference type="InterPro" id="IPR050563">
    <property type="entry name" value="4-hydroxybenzoyl-CoA_TE"/>
</dbReference>
<keyword evidence="2" id="KW-0378">Hydrolase</keyword>
<dbReference type="CDD" id="cd00586">
    <property type="entry name" value="4HBT"/>
    <property type="match status" value="1"/>
</dbReference>
<gene>
    <name evidence="3" type="ORF">ENY07_10895</name>
</gene>
<dbReference type="Pfam" id="PF13279">
    <property type="entry name" value="4HBT_2"/>
    <property type="match status" value="1"/>
</dbReference>
<dbReference type="EMBL" id="DTQM01000208">
    <property type="protein sequence ID" value="HGC43711.1"/>
    <property type="molecule type" value="Genomic_DNA"/>
</dbReference>
<organism evidence="3">
    <name type="scientific">Acidicaldus sp</name>
    <dbReference type="NCBI Taxonomy" id="1872105"/>
    <lineage>
        <taxon>Bacteria</taxon>
        <taxon>Pseudomonadati</taxon>
        <taxon>Pseudomonadota</taxon>
        <taxon>Alphaproteobacteria</taxon>
        <taxon>Acetobacterales</taxon>
        <taxon>Acetobacteraceae</taxon>
        <taxon>Acidicaldus</taxon>
    </lineage>
</organism>
<accession>A0A8J4HDP9</accession>
<dbReference type="InterPro" id="IPR029069">
    <property type="entry name" value="HotDog_dom_sf"/>
</dbReference>
<proteinExistence type="inferred from homology"/>
<dbReference type="SUPFAM" id="SSF54637">
    <property type="entry name" value="Thioesterase/thiol ester dehydrase-isomerase"/>
    <property type="match status" value="1"/>
</dbReference>
<dbReference type="Gene3D" id="3.10.129.10">
    <property type="entry name" value="Hotdog Thioesterase"/>
    <property type="match status" value="1"/>
</dbReference>
<comment type="similarity">
    <text evidence="1">Belongs to the 4-hydroxybenzoyl-CoA thioesterase family.</text>
</comment>
<sequence>MNGAASLTLRRRFTHWCEERARYGDTDRQGHVNNAVFATFCESGRVGLFHSEDTPFAPPGSEFVIVRLTLDFRAEIHWRDRIEIGTVVETLGRASFTLGQGLFRGETCVATAASVLVLMDLASRRAMPLPPVLRARLAALANPPLPDMPGGAA</sequence>
<comment type="caution">
    <text evidence="3">The sequence shown here is derived from an EMBL/GenBank/DDBJ whole genome shotgun (WGS) entry which is preliminary data.</text>
</comment>
<dbReference type="GO" id="GO:0047617">
    <property type="term" value="F:fatty acyl-CoA hydrolase activity"/>
    <property type="evidence" value="ECO:0007669"/>
    <property type="project" value="TreeGrafter"/>
</dbReference>
<dbReference type="PANTHER" id="PTHR31793:SF27">
    <property type="entry name" value="NOVEL THIOESTERASE SUPERFAMILY DOMAIN AND SAPOSIN A-TYPE DOMAIN CONTAINING PROTEIN (0610012H03RIK)"/>
    <property type="match status" value="1"/>
</dbReference>
<name>A0A8J4HDP9_9PROT</name>
<dbReference type="PANTHER" id="PTHR31793">
    <property type="entry name" value="4-HYDROXYBENZOYL-COA THIOESTERASE FAMILY MEMBER"/>
    <property type="match status" value="1"/>
</dbReference>
<evidence type="ECO:0000256" key="2">
    <source>
        <dbReference type="ARBA" id="ARBA00022801"/>
    </source>
</evidence>
<evidence type="ECO:0000256" key="1">
    <source>
        <dbReference type="ARBA" id="ARBA00005953"/>
    </source>
</evidence>
<evidence type="ECO:0000313" key="3">
    <source>
        <dbReference type="EMBL" id="HGC43711.1"/>
    </source>
</evidence>
<protein>
    <submittedName>
        <fullName evidence="3">Acyl-CoA thioesterase</fullName>
    </submittedName>
</protein>
<dbReference type="AlphaFoldDB" id="A0A8J4HDP9"/>